<dbReference type="InterPro" id="IPR011108">
    <property type="entry name" value="RMMBL"/>
</dbReference>
<name>A0A1L3ZRV3_9SPHN</name>
<protein>
    <submittedName>
        <fullName evidence="5">MBL fold metallo-hydrolase</fullName>
    </submittedName>
</protein>
<dbReference type="InterPro" id="IPR001279">
    <property type="entry name" value="Metallo-B-lactamas"/>
</dbReference>
<sequence length="532" mass="58735">MGESLEITFHGAARTVTGSCMQLRYGDLAVLIDCGLFQGSRTLETLNREAFPFDASRLAAVILSHAHIDHSGLLPKLVAEGYGGPIWCTSATRDLLYHMLPDAGRIQESETERRNRRADRADEEPVPPIYTEADAMAAYAQTKGVEFESWVALAPDFRFRLWNAGHILGSASIELEAGTTRLLFSGDVGPDHKAFHPDPTAPAGFDHVICESTYGDRIREEVSIEERRTLLEAEISGALVRGGNLVIPVFALERTQELLLDIASLINAGRLPHPRVFIDSPLATRATSVFAKYAGHLEDMGSGEIFGHPAFHFMGSAAESMRLNNLSGAIILAASGMCEAGRIRHHLRHNLGRRESTILFVGFQAAGTLGRAIVDGARRVRISGHDVAVKAQVRRIDSYSAHADQDDIRAWIKARRPIAGSLFLTHGEADAIETLRRRLQSDAAADSIVTPQIGERYALASGEAARRLSTGRVNVQEAVERDWQNDYADFATNLKRELQRIDDARERREAVRRMKEVLQSYHDQRGRKKAGH</sequence>
<dbReference type="GO" id="GO:0004521">
    <property type="term" value="F:RNA endonuclease activity"/>
    <property type="evidence" value="ECO:0007669"/>
    <property type="project" value="TreeGrafter"/>
</dbReference>
<dbReference type="InterPro" id="IPR036866">
    <property type="entry name" value="RibonucZ/Hydroxyglut_hydro"/>
</dbReference>
<dbReference type="SMART" id="SM00849">
    <property type="entry name" value="Lactamase_B"/>
    <property type="match status" value="1"/>
</dbReference>
<dbReference type="SMART" id="SM01027">
    <property type="entry name" value="Beta-Casp"/>
    <property type="match status" value="1"/>
</dbReference>
<dbReference type="Pfam" id="PF07521">
    <property type="entry name" value="RMMBL"/>
    <property type="match status" value="1"/>
</dbReference>
<dbReference type="SUPFAM" id="SSF56281">
    <property type="entry name" value="Metallo-hydrolase/oxidoreductase"/>
    <property type="match status" value="1"/>
</dbReference>
<feature type="coiled-coil region" evidence="2">
    <location>
        <begin position="487"/>
        <end position="514"/>
    </location>
</feature>
<dbReference type="PANTHER" id="PTHR11203:SF37">
    <property type="entry name" value="INTEGRATOR COMPLEX SUBUNIT 11"/>
    <property type="match status" value="1"/>
</dbReference>
<evidence type="ECO:0000259" key="4">
    <source>
        <dbReference type="SMART" id="SM01027"/>
    </source>
</evidence>
<dbReference type="CDD" id="cd16295">
    <property type="entry name" value="TTHA0252-CPSF-like_MBL-fold"/>
    <property type="match status" value="1"/>
</dbReference>
<dbReference type="Pfam" id="PF00753">
    <property type="entry name" value="Lactamase_B"/>
    <property type="match status" value="1"/>
</dbReference>
<evidence type="ECO:0000313" key="6">
    <source>
        <dbReference type="Proteomes" id="UP000182063"/>
    </source>
</evidence>
<evidence type="ECO:0000259" key="3">
    <source>
        <dbReference type="SMART" id="SM00849"/>
    </source>
</evidence>
<dbReference type="KEGG" id="sphj:BSL82_02775"/>
<dbReference type="RefSeq" id="WP_072595935.1">
    <property type="nucleotide sequence ID" value="NZ_CP018221.1"/>
</dbReference>
<keyword evidence="2" id="KW-0175">Coiled coil</keyword>
<dbReference type="STRING" id="1921510.BSL82_02775"/>
<feature type="domain" description="Beta-Casp" evidence="4">
    <location>
        <begin position="255"/>
        <end position="373"/>
    </location>
</feature>
<organism evidence="5 6">
    <name type="scientific">Tardibacter chloracetimidivorans</name>
    <dbReference type="NCBI Taxonomy" id="1921510"/>
    <lineage>
        <taxon>Bacteria</taxon>
        <taxon>Pseudomonadati</taxon>
        <taxon>Pseudomonadota</taxon>
        <taxon>Alphaproteobacteria</taxon>
        <taxon>Sphingomonadales</taxon>
        <taxon>Sphingomonadaceae</taxon>
        <taxon>Tardibacter</taxon>
    </lineage>
</organism>
<dbReference type="GO" id="GO:0016787">
    <property type="term" value="F:hydrolase activity"/>
    <property type="evidence" value="ECO:0007669"/>
    <property type="project" value="UniProtKB-KW"/>
</dbReference>
<dbReference type="Pfam" id="PF10996">
    <property type="entry name" value="Beta-Casp"/>
    <property type="match status" value="1"/>
</dbReference>
<reference evidence="6" key="1">
    <citation type="submission" date="2016-11" db="EMBL/GenBank/DDBJ databases">
        <title>Complete Genome Sequence of alachlor-degrading Sphingomonas sp. strain JJ-A5.</title>
        <authorList>
            <person name="Lee H."/>
            <person name="Ka J.-O."/>
        </authorList>
    </citation>
    <scope>NUCLEOTIDE SEQUENCE [LARGE SCALE GENOMIC DNA]</scope>
    <source>
        <strain evidence="6">JJ-A5</strain>
    </source>
</reference>
<dbReference type="Proteomes" id="UP000182063">
    <property type="component" value="Chromosome"/>
</dbReference>
<accession>A0A1L3ZRV3</accession>
<gene>
    <name evidence="5" type="ORF">BSL82_02775</name>
</gene>
<dbReference type="Gene3D" id="3.60.15.10">
    <property type="entry name" value="Ribonuclease Z/Hydroxyacylglutathione hydrolase-like"/>
    <property type="match status" value="1"/>
</dbReference>
<dbReference type="InterPro" id="IPR050698">
    <property type="entry name" value="MBL"/>
</dbReference>
<dbReference type="Gene3D" id="3.40.50.10890">
    <property type="match status" value="1"/>
</dbReference>
<dbReference type="OrthoDB" id="9803916at2"/>
<dbReference type="InterPro" id="IPR022712">
    <property type="entry name" value="Beta_Casp"/>
</dbReference>
<proteinExistence type="predicted"/>
<dbReference type="PANTHER" id="PTHR11203">
    <property type="entry name" value="CLEAVAGE AND POLYADENYLATION SPECIFICITY FACTOR FAMILY MEMBER"/>
    <property type="match status" value="1"/>
</dbReference>
<evidence type="ECO:0000256" key="2">
    <source>
        <dbReference type="SAM" id="Coils"/>
    </source>
</evidence>
<dbReference type="EMBL" id="CP018221">
    <property type="protein sequence ID" value="API58362.1"/>
    <property type="molecule type" value="Genomic_DNA"/>
</dbReference>
<evidence type="ECO:0000313" key="5">
    <source>
        <dbReference type="EMBL" id="API58362.1"/>
    </source>
</evidence>
<evidence type="ECO:0000256" key="1">
    <source>
        <dbReference type="ARBA" id="ARBA00022801"/>
    </source>
</evidence>
<keyword evidence="6" id="KW-1185">Reference proteome</keyword>
<dbReference type="AlphaFoldDB" id="A0A1L3ZRV3"/>
<feature type="domain" description="Metallo-beta-lactamase" evidence="3">
    <location>
        <begin position="17"/>
        <end position="239"/>
    </location>
</feature>
<keyword evidence="1 5" id="KW-0378">Hydrolase</keyword>